<dbReference type="InterPro" id="IPR017439">
    <property type="entry name" value="Amidohydrolase"/>
</dbReference>
<keyword evidence="1" id="KW-0464">Manganese</keyword>
<dbReference type="SUPFAM" id="SSF55031">
    <property type="entry name" value="Bacterial exopeptidase dimerisation domain"/>
    <property type="match status" value="1"/>
</dbReference>
<dbReference type="AlphaFoldDB" id="A0A543PXC4"/>
<dbReference type="InterPro" id="IPR002933">
    <property type="entry name" value="Peptidase_M20"/>
</dbReference>
<proteinExistence type="predicted"/>
<dbReference type="PANTHER" id="PTHR11014:SF63">
    <property type="entry name" value="METALLOPEPTIDASE, PUTATIVE (AFU_ORTHOLOGUE AFUA_6G09600)-RELATED"/>
    <property type="match status" value="1"/>
</dbReference>
<feature type="binding site" evidence="1">
    <location>
        <position position="372"/>
    </location>
    <ligand>
        <name>Mn(2+)</name>
        <dbReference type="ChEBI" id="CHEBI:29035"/>
        <label>2</label>
    </ligand>
</feature>
<name>A0A543PXC4_9MICO</name>
<feature type="binding site" evidence="1">
    <location>
        <position position="176"/>
    </location>
    <ligand>
        <name>Mn(2+)</name>
        <dbReference type="ChEBI" id="CHEBI:29035"/>
        <label>2</label>
    </ligand>
</feature>
<dbReference type="Gene3D" id="3.40.630.10">
    <property type="entry name" value="Zn peptidases"/>
    <property type="match status" value="1"/>
</dbReference>
<dbReference type="NCBIfam" id="TIGR01891">
    <property type="entry name" value="amidohydrolases"/>
    <property type="match status" value="1"/>
</dbReference>
<dbReference type="InterPro" id="IPR036264">
    <property type="entry name" value="Bact_exopeptidase_dim_dom"/>
</dbReference>
<reference evidence="2 3" key="1">
    <citation type="submission" date="2019-06" db="EMBL/GenBank/DDBJ databases">
        <title>Sequencing the genomes of 1000 actinobacteria strains.</title>
        <authorList>
            <person name="Klenk H.-P."/>
        </authorList>
    </citation>
    <scope>NUCLEOTIDE SEQUENCE [LARGE SCALE GENOMIC DNA]</scope>
    <source>
        <strain evidence="2 3">DSM 21776</strain>
    </source>
</reference>
<protein>
    <submittedName>
        <fullName evidence="2">Amidohydrolase</fullName>
    </submittedName>
</protein>
<dbReference type="PIRSF" id="PIRSF005962">
    <property type="entry name" value="Pept_M20D_amidohydro"/>
    <property type="match status" value="1"/>
</dbReference>
<comment type="cofactor">
    <cofactor evidence="1">
        <name>Mn(2+)</name>
        <dbReference type="ChEBI" id="CHEBI:29035"/>
    </cofactor>
    <text evidence="1">The Mn(2+) ion enhances activity.</text>
</comment>
<sequence length="419" mass="42937">MLVTQSALAIPFEPIARAVSEHAAELVAIRRDLHTHPELARGEVRTTSVVSERLERAGIGVRHLRGTGLVADLGATRPNRRIALRADIDALPIREQTGLDFASVTDGVSHACGHDVHTTALIGAALALRSVEDRLVAAGIGVRLIFQPAEEVMPGGAEDVVAQDGLVGVDRIFALHCDPSLDAGQVGLRVGAITAAADQVEVTLSGRGGHTSRPHLTQDLTYALAKVVTDVPGVLSRRLDPRAGAALVWGSVHSGGAHNVIPSIGKVGGTLRMLDASVWEGVERLLEEVVHAVVAPYAVQAEVVITKGVPPVVNDAACIDALTAAVTGAGAHVAPTPQSLGGEDFAWYLTHVVGAMARLGTRTPGGPTYDLHRGDLVVDEAAIGIGARTLAGAAFTAAASAAGAPGLGGVAALSAVADR</sequence>
<keyword evidence="1" id="KW-0479">Metal-binding</keyword>
<organism evidence="2 3">
    <name type="scientific">Humibacillus xanthopallidus</name>
    <dbReference type="NCBI Taxonomy" id="412689"/>
    <lineage>
        <taxon>Bacteria</taxon>
        <taxon>Bacillati</taxon>
        <taxon>Actinomycetota</taxon>
        <taxon>Actinomycetes</taxon>
        <taxon>Micrococcales</taxon>
        <taxon>Intrasporangiaceae</taxon>
        <taxon>Humibacillus</taxon>
    </lineage>
</organism>
<dbReference type="OrthoDB" id="9777385at2"/>
<dbReference type="SUPFAM" id="SSF53187">
    <property type="entry name" value="Zn-dependent exopeptidases"/>
    <property type="match status" value="1"/>
</dbReference>
<accession>A0A543PXC4</accession>
<gene>
    <name evidence="2" type="ORF">FHX52_1878</name>
</gene>
<dbReference type="Proteomes" id="UP000320085">
    <property type="component" value="Unassembled WGS sequence"/>
</dbReference>
<comment type="caution">
    <text evidence="2">The sequence shown here is derived from an EMBL/GenBank/DDBJ whole genome shotgun (WGS) entry which is preliminary data.</text>
</comment>
<keyword evidence="2" id="KW-0378">Hydrolase</keyword>
<evidence type="ECO:0000313" key="2">
    <source>
        <dbReference type="EMBL" id="TQN48732.1"/>
    </source>
</evidence>
<dbReference type="Pfam" id="PF01546">
    <property type="entry name" value="Peptidase_M20"/>
    <property type="match status" value="1"/>
</dbReference>
<dbReference type="PANTHER" id="PTHR11014">
    <property type="entry name" value="PEPTIDASE M20 FAMILY MEMBER"/>
    <property type="match status" value="1"/>
</dbReference>
<dbReference type="EMBL" id="VFQF01000001">
    <property type="protein sequence ID" value="TQN48732.1"/>
    <property type="molecule type" value="Genomic_DNA"/>
</dbReference>
<feature type="binding site" evidence="1">
    <location>
        <position position="112"/>
    </location>
    <ligand>
        <name>Mn(2+)</name>
        <dbReference type="ChEBI" id="CHEBI:29035"/>
        <label>2</label>
    </ligand>
</feature>
<dbReference type="Gene3D" id="3.30.70.360">
    <property type="match status" value="1"/>
</dbReference>
<dbReference type="GO" id="GO:0016787">
    <property type="term" value="F:hydrolase activity"/>
    <property type="evidence" value="ECO:0007669"/>
    <property type="project" value="UniProtKB-KW"/>
</dbReference>
<feature type="binding site" evidence="1">
    <location>
        <position position="151"/>
    </location>
    <ligand>
        <name>Mn(2+)</name>
        <dbReference type="ChEBI" id="CHEBI:29035"/>
        <label>2</label>
    </ligand>
</feature>
<evidence type="ECO:0000313" key="3">
    <source>
        <dbReference type="Proteomes" id="UP000320085"/>
    </source>
</evidence>
<feature type="binding site" evidence="1">
    <location>
        <position position="114"/>
    </location>
    <ligand>
        <name>Mn(2+)</name>
        <dbReference type="ChEBI" id="CHEBI:29035"/>
        <label>2</label>
    </ligand>
</feature>
<dbReference type="GO" id="GO:0046872">
    <property type="term" value="F:metal ion binding"/>
    <property type="evidence" value="ECO:0007669"/>
    <property type="project" value="UniProtKB-KW"/>
</dbReference>
<evidence type="ECO:0000256" key="1">
    <source>
        <dbReference type="PIRSR" id="PIRSR005962-1"/>
    </source>
</evidence>